<accession>A0A1G7GHE1</accession>
<dbReference type="Pfam" id="PF07980">
    <property type="entry name" value="SusD_RagB"/>
    <property type="match status" value="1"/>
</dbReference>
<dbReference type="InterPro" id="IPR012944">
    <property type="entry name" value="SusD_RagB_dom"/>
</dbReference>
<proteinExistence type="inferred from homology"/>
<dbReference type="Pfam" id="PF14322">
    <property type="entry name" value="SusD-like_3"/>
    <property type="match status" value="1"/>
</dbReference>
<evidence type="ECO:0000256" key="1">
    <source>
        <dbReference type="ARBA" id="ARBA00004442"/>
    </source>
</evidence>
<dbReference type="AlphaFoldDB" id="A0A1G7GHE1"/>
<name>A0A1G7GHE1_9SPHI</name>
<evidence type="ECO:0000256" key="5">
    <source>
        <dbReference type="ARBA" id="ARBA00023237"/>
    </source>
</evidence>
<evidence type="ECO:0000313" key="9">
    <source>
        <dbReference type="Proteomes" id="UP000199072"/>
    </source>
</evidence>
<keyword evidence="5" id="KW-0998">Cell outer membrane</keyword>
<gene>
    <name evidence="8" type="ORF">SAMN05216464_110146</name>
</gene>
<dbReference type="InterPro" id="IPR011990">
    <property type="entry name" value="TPR-like_helical_dom_sf"/>
</dbReference>
<reference evidence="8 9" key="1">
    <citation type="submission" date="2016-10" db="EMBL/GenBank/DDBJ databases">
        <authorList>
            <person name="de Groot N.N."/>
        </authorList>
    </citation>
    <scope>NUCLEOTIDE SEQUENCE [LARGE SCALE GENOMIC DNA]</scope>
    <source>
        <strain evidence="8 9">47C3B</strain>
    </source>
</reference>
<dbReference type="EMBL" id="FNAI01000010">
    <property type="protein sequence ID" value="SDE87547.1"/>
    <property type="molecule type" value="Genomic_DNA"/>
</dbReference>
<protein>
    <submittedName>
        <fullName evidence="8">SusD family protein</fullName>
    </submittedName>
</protein>
<sequence>MLLFLLFSCKKEDEFLSAKPNQSLVIPATLDDYENLLNNNRIFNQYTDPSLGHVSSDEYYVTDALFNVANTNTERNAYIWAKDIYQGETFGDSDWDVPYQQVYYSNVILEGISKITPTTAQQVQFNRIKGSALFFRAWAFNALVQNYAMPYDPVTSATDLGIPLRLTSDLNVKSTRPTVKETYERVVSDLKLATQLLPENSNQKTLPSGIAVLGLLSRVYLTMGDFTNAYDAANKYLQKNSVLTNYNTLTPRTFAIHTTFLSEDIFHTSFQTSYAMAGRSKALIDPSFVASYDNNDLRKTLMFKLASGVYHFVGSYDYRGFPYSGIATDEMYLNRAECSARAGNTDAAMADLNNLLKTRWKTGSVFTPYQAANADIALKQILAERKKELFFRSIRWTDIRRLNKEKEFAVTLSRTINGKTYILPPNDKRFALPIPNSEIQLSGLQQNER</sequence>
<feature type="domain" description="RagB/SusD" evidence="6">
    <location>
        <begin position="330"/>
        <end position="447"/>
    </location>
</feature>
<organism evidence="8 9">
    <name type="scientific">Mucilaginibacter pineti</name>
    <dbReference type="NCBI Taxonomy" id="1391627"/>
    <lineage>
        <taxon>Bacteria</taxon>
        <taxon>Pseudomonadati</taxon>
        <taxon>Bacteroidota</taxon>
        <taxon>Sphingobacteriia</taxon>
        <taxon>Sphingobacteriales</taxon>
        <taxon>Sphingobacteriaceae</taxon>
        <taxon>Mucilaginibacter</taxon>
    </lineage>
</organism>
<dbReference type="SUPFAM" id="SSF48452">
    <property type="entry name" value="TPR-like"/>
    <property type="match status" value="1"/>
</dbReference>
<comment type="similarity">
    <text evidence="2">Belongs to the SusD family.</text>
</comment>
<dbReference type="Gene3D" id="1.25.40.390">
    <property type="match status" value="1"/>
</dbReference>
<keyword evidence="4" id="KW-0472">Membrane</keyword>
<keyword evidence="9" id="KW-1185">Reference proteome</keyword>
<dbReference type="STRING" id="1391627.SAMN05216464_110146"/>
<dbReference type="InterPro" id="IPR033985">
    <property type="entry name" value="SusD-like_N"/>
</dbReference>
<evidence type="ECO:0000256" key="2">
    <source>
        <dbReference type="ARBA" id="ARBA00006275"/>
    </source>
</evidence>
<comment type="subcellular location">
    <subcellularLocation>
        <location evidence="1">Cell outer membrane</location>
    </subcellularLocation>
</comment>
<evidence type="ECO:0000256" key="3">
    <source>
        <dbReference type="ARBA" id="ARBA00022729"/>
    </source>
</evidence>
<evidence type="ECO:0000259" key="6">
    <source>
        <dbReference type="Pfam" id="PF07980"/>
    </source>
</evidence>
<feature type="domain" description="SusD-like N-terminal" evidence="7">
    <location>
        <begin position="15"/>
        <end position="221"/>
    </location>
</feature>
<evidence type="ECO:0000256" key="4">
    <source>
        <dbReference type="ARBA" id="ARBA00023136"/>
    </source>
</evidence>
<dbReference type="GO" id="GO:0009279">
    <property type="term" value="C:cell outer membrane"/>
    <property type="evidence" value="ECO:0007669"/>
    <property type="project" value="UniProtKB-SubCell"/>
</dbReference>
<dbReference type="Proteomes" id="UP000199072">
    <property type="component" value="Unassembled WGS sequence"/>
</dbReference>
<keyword evidence="3" id="KW-0732">Signal</keyword>
<evidence type="ECO:0000313" key="8">
    <source>
        <dbReference type="EMBL" id="SDE87547.1"/>
    </source>
</evidence>
<evidence type="ECO:0000259" key="7">
    <source>
        <dbReference type="Pfam" id="PF14322"/>
    </source>
</evidence>